<reference evidence="1" key="1">
    <citation type="submission" date="2024-05" db="EMBL/GenBank/DDBJ databases">
        <authorList>
            <person name="Kim S."/>
            <person name="Heo J."/>
            <person name="Choi H."/>
            <person name="Choi Y."/>
            <person name="Kwon S.-W."/>
            <person name="Kim Y."/>
        </authorList>
    </citation>
    <scope>NUCLEOTIDE SEQUENCE</scope>
    <source>
        <strain evidence="1">KACC 23698</strain>
    </source>
</reference>
<proteinExistence type="predicted"/>
<evidence type="ECO:0000313" key="1">
    <source>
        <dbReference type="EMBL" id="XBO39760.1"/>
    </source>
</evidence>
<gene>
    <name evidence="1" type="ORF">ABEG18_02955</name>
</gene>
<dbReference type="AlphaFoldDB" id="A0AAU7JHT6"/>
<organism evidence="1">
    <name type="scientific">Alsobacter sp. KACC 23698</name>
    <dbReference type="NCBI Taxonomy" id="3149229"/>
    <lineage>
        <taxon>Bacteria</taxon>
        <taxon>Pseudomonadati</taxon>
        <taxon>Pseudomonadota</taxon>
        <taxon>Alphaproteobacteria</taxon>
        <taxon>Hyphomicrobiales</taxon>
        <taxon>Alsobacteraceae</taxon>
        <taxon>Alsobacter</taxon>
    </lineage>
</organism>
<name>A0AAU7JHT6_9HYPH</name>
<accession>A0AAU7JHT6</accession>
<sequence length="173" mass="17685">MLTVLIPALDDEPALLDTIAALVPAAAEGVVRDVILIAPETTGFVAVVADAAGCALVRAEGGRPEMLAAGAASARCAWSLVIEPGLVPAGGWMEEAADFLAGSPDGAQGAAFSLTARGGRGRLKAMLANVRASLLGRSDPAAALIVATERLAARRLPRVVRLASPMIDRRGRR</sequence>
<dbReference type="RefSeq" id="WP_406856608.1">
    <property type="nucleotide sequence ID" value="NZ_CP157484.1"/>
</dbReference>
<dbReference type="EMBL" id="CP157484">
    <property type="protein sequence ID" value="XBO39760.1"/>
    <property type="molecule type" value="Genomic_DNA"/>
</dbReference>
<protein>
    <submittedName>
        <fullName evidence="1">Glycosyltransferase</fullName>
    </submittedName>
</protein>